<dbReference type="AlphaFoldDB" id="A0A8C5BTP2"/>
<name>A0A8C5BTP2_GADMO</name>
<organism evidence="2 3">
    <name type="scientific">Gadus morhua</name>
    <name type="common">Atlantic cod</name>
    <dbReference type="NCBI Taxonomy" id="8049"/>
    <lineage>
        <taxon>Eukaryota</taxon>
        <taxon>Metazoa</taxon>
        <taxon>Chordata</taxon>
        <taxon>Craniata</taxon>
        <taxon>Vertebrata</taxon>
        <taxon>Euteleostomi</taxon>
        <taxon>Actinopterygii</taxon>
        <taxon>Neopterygii</taxon>
        <taxon>Teleostei</taxon>
        <taxon>Neoteleostei</taxon>
        <taxon>Acanthomorphata</taxon>
        <taxon>Zeiogadaria</taxon>
        <taxon>Gadariae</taxon>
        <taxon>Gadiformes</taxon>
        <taxon>Gadoidei</taxon>
        <taxon>Gadidae</taxon>
        <taxon>Gadus</taxon>
    </lineage>
</organism>
<proteinExistence type="predicted"/>
<dbReference type="Gene3D" id="2.90.10.30">
    <property type="match status" value="1"/>
</dbReference>
<gene>
    <name evidence="2" type="primary">LOC115547994</name>
</gene>
<dbReference type="Proteomes" id="UP000694546">
    <property type="component" value="Chromosome 7"/>
</dbReference>
<dbReference type="Ensembl" id="ENSGMOT00000059561.1">
    <property type="protein sequence ID" value="ENSGMOP00000051985.1"/>
    <property type="gene ID" value="ENSGMOG00000024536.1"/>
</dbReference>
<dbReference type="PROSITE" id="PS50927">
    <property type="entry name" value="BULB_LECTIN"/>
    <property type="match status" value="1"/>
</dbReference>
<dbReference type="RefSeq" id="XP_030218410.1">
    <property type="nucleotide sequence ID" value="XM_030362550.1"/>
</dbReference>
<dbReference type="SMART" id="SM00108">
    <property type="entry name" value="B_lectin"/>
    <property type="match status" value="1"/>
</dbReference>
<sequence length="142" mass="16465">MINSGPLHYRFTSTSHRNIYIYLHRIMDYIATNHELRNGDFLLSKDGNFKAIFQDDGNFVIYKWSPCWHTNTATNGGIRVLLQEDNNLVMYTKEKKPVWSSKSYNDTPSSKMRLTLTNEGHLVLDQDAQTVWSSEKSEGCKQ</sequence>
<dbReference type="GeneID" id="115547994"/>
<accession>A0A8C5BTP2</accession>
<dbReference type="OMA" id="YKWSPIW"/>
<evidence type="ECO:0000313" key="3">
    <source>
        <dbReference type="Proteomes" id="UP000694546"/>
    </source>
</evidence>
<dbReference type="GeneTree" id="ENSGT00390000004989"/>
<dbReference type="OrthoDB" id="1884773at2759"/>
<dbReference type="SUPFAM" id="SSF51110">
    <property type="entry name" value="alpha-D-mannose-specific plant lectins"/>
    <property type="match status" value="1"/>
</dbReference>
<reference evidence="2" key="2">
    <citation type="submission" date="2025-09" db="UniProtKB">
        <authorList>
            <consortium name="Ensembl"/>
        </authorList>
    </citation>
    <scope>IDENTIFICATION</scope>
</reference>
<keyword evidence="3" id="KW-1185">Reference proteome</keyword>
<feature type="domain" description="Bulb-type lectin" evidence="1">
    <location>
        <begin position="27"/>
        <end position="137"/>
    </location>
</feature>
<evidence type="ECO:0000259" key="1">
    <source>
        <dbReference type="PROSITE" id="PS50927"/>
    </source>
</evidence>
<dbReference type="InterPro" id="IPR001480">
    <property type="entry name" value="Bulb-type_lectin_dom"/>
</dbReference>
<protein>
    <submittedName>
        <fullName evidence="2">Comitin-like</fullName>
    </submittedName>
</protein>
<reference evidence="2" key="1">
    <citation type="submission" date="2025-08" db="UniProtKB">
        <authorList>
            <consortium name="Ensembl"/>
        </authorList>
    </citation>
    <scope>IDENTIFICATION</scope>
</reference>
<evidence type="ECO:0000313" key="2">
    <source>
        <dbReference type="Ensembl" id="ENSGMOP00000051985.1"/>
    </source>
</evidence>
<dbReference type="InterPro" id="IPR036426">
    <property type="entry name" value="Bulb-type_lectin_dom_sf"/>
</dbReference>